<feature type="compositionally biased region" description="Basic and acidic residues" evidence="8">
    <location>
        <begin position="87"/>
        <end position="96"/>
    </location>
</feature>
<evidence type="ECO:0000313" key="12">
    <source>
        <dbReference type="Proteomes" id="UP000295135"/>
    </source>
</evidence>
<dbReference type="EMBL" id="SLZY01000016">
    <property type="protein sequence ID" value="TCS70413.1"/>
    <property type="molecule type" value="Genomic_DNA"/>
</dbReference>
<comment type="similarity">
    <text evidence="2">Belongs to the MotB family.</text>
</comment>
<dbReference type="PANTHER" id="PTHR30329">
    <property type="entry name" value="STATOR ELEMENT OF FLAGELLAR MOTOR COMPLEX"/>
    <property type="match status" value="1"/>
</dbReference>
<reference evidence="11 12" key="1">
    <citation type="submission" date="2019-03" db="EMBL/GenBank/DDBJ databases">
        <title>Genomic Encyclopedia of Type Strains, Phase IV (KMG-IV): sequencing the most valuable type-strain genomes for metagenomic binning, comparative biology and taxonomic classification.</title>
        <authorList>
            <person name="Goeker M."/>
        </authorList>
    </citation>
    <scope>NUCLEOTIDE SEQUENCE [LARGE SCALE GENOMIC DNA]</scope>
    <source>
        <strain evidence="11 12">DSM 103923</strain>
    </source>
</reference>
<dbReference type="Pfam" id="PF00691">
    <property type="entry name" value="OmpA"/>
    <property type="match status" value="1"/>
</dbReference>
<dbReference type="AlphaFoldDB" id="A0A4R3JUZ7"/>
<accession>A0A4R3JUZ7</accession>
<feature type="transmembrane region" description="Helical" evidence="9">
    <location>
        <begin position="20"/>
        <end position="38"/>
    </location>
</feature>
<keyword evidence="5 9" id="KW-1133">Transmembrane helix</keyword>
<name>A0A4R3JUZ7_9PROT</name>
<comment type="caution">
    <text evidence="11">The sequence shown here is derived from an EMBL/GenBank/DDBJ whole genome shotgun (WGS) entry which is preliminary data.</text>
</comment>
<evidence type="ECO:0000256" key="5">
    <source>
        <dbReference type="ARBA" id="ARBA00022989"/>
    </source>
</evidence>
<protein>
    <submittedName>
        <fullName evidence="11">Chemotaxis protein MotB</fullName>
    </submittedName>
</protein>
<dbReference type="NCBIfam" id="NF006541">
    <property type="entry name" value="PRK09038.1"/>
    <property type="match status" value="1"/>
</dbReference>
<dbReference type="CDD" id="cd07185">
    <property type="entry name" value="OmpA_C-like"/>
    <property type="match status" value="1"/>
</dbReference>
<evidence type="ECO:0000256" key="4">
    <source>
        <dbReference type="ARBA" id="ARBA00022692"/>
    </source>
</evidence>
<dbReference type="Pfam" id="PF13677">
    <property type="entry name" value="MotB_plug"/>
    <property type="match status" value="1"/>
</dbReference>
<gene>
    <name evidence="11" type="ORF">EDC61_11612</name>
</gene>
<dbReference type="RefSeq" id="WP_126463131.1">
    <property type="nucleotide sequence ID" value="NZ_AP018721.1"/>
</dbReference>
<evidence type="ECO:0000256" key="2">
    <source>
        <dbReference type="ARBA" id="ARBA00008914"/>
    </source>
</evidence>
<keyword evidence="6 7" id="KW-0472">Membrane</keyword>
<evidence type="ECO:0000256" key="3">
    <source>
        <dbReference type="ARBA" id="ARBA00022475"/>
    </source>
</evidence>
<evidence type="ECO:0000313" key="11">
    <source>
        <dbReference type="EMBL" id="TCS70413.1"/>
    </source>
</evidence>
<evidence type="ECO:0000256" key="7">
    <source>
        <dbReference type="PROSITE-ProRule" id="PRU00473"/>
    </source>
</evidence>
<feature type="region of interest" description="Disordered" evidence="8">
    <location>
        <begin position="77"/>
        <end position="96"/>
    </location>
</feature>
<keyword evidence="12" id="KW-1185">Reference proteome</keyword>
<dbReference type="Proteomes" id="UP000295135">
    <property type="component" value="Unassembled WGS sequence"/>
</dbReference>
<dbReference type="Gene3D" id="3.30.1330.60">
    <property type="entry name" value="OmpA-like domain"/>
    <property type="match status" value="1"/>
</dbReference>
<comment type="subcellular location">
    <subcellularLocation>
        <location evidence="1">Cell membrane</location>
        <topology evidence="1">Single-pass membrane protein</topology>
    </subcellularLocation>
</comment>
<keyword evidence="4 9" id="KW-0812">Transmembrane</keyword>
<evidence type="ECO:0000259" key="10">
    <source>
        <dbReference type="PROSITE" id="PS51123"/>
    </source>
</evidence>
<evidence type="ECO:0000256" key="8">
    <source>
        <dbReference type="SAM" id="MobiDB-lite"/>
    </source>
</evidence>
<dbReference type="SUPFAM" id="SSF103088">
    <property type="entry name" value="OmpA-like"/>
    <property type="match status" value="1"/>
</dbReference>
<dbReference type="InterPro" id="IPR025713">
    <property type="entry name" value="MotB-like_N_dom"/>
</dbReference>
<evidence type="ECO:0000256" key="9">
    <source>
        <dbReference type="SAM" id="Phobius"/>
    </source>
</evidence>
<dbReference type="InterPro" id="IPR006665">
    <property type="entry name" value="OmpA-like"/>
</dbReference>
<dbReference type="PANTHER" id="PTHR30329:SF20">
    <property type="entry name" value="EXPORTED PROTEIN"/>
    <property type="match status" value="1"/>
</dbReference>
<proteinExistence type="inferred from homology"/>
<feature type="domain" description="OmpA-like" evidence="10">
    <location>
        <begin position="130"/>
        <end position="250"/>
    </location>
</feature>
<dbReference type="GO" id="GO:0005886">
    <property type="term" value="C:plasma membrane"/>
    <property type="evidence" value="ECO:0007669"/>
    <property type="project" value="UniProtKB-SubCell"/>
</dbReference>
<keyword evidence="3" id="KW-1003">Cell membrane</keyword>
<dbReference type="InterPro" id="IPR050330">
    <property type="entry name" value="Bact_OuterMem_StrucFunc"/>
</dbReference>
<dbReference type="InterPro" id="IPR036737">
    <property type="entry name" value="OmpA-like_sf"/>
</dbReference>
<dbReference type="OrthoDB" id="9815217at2"/>
<evidence type="ECO:0000256" key="6">
    <source>
        <dbReference type="ARBA" id="ARBA00023136"/>
    </source>
</evidence>
<organism evidence="11 12">
    <name type="scientific">Sulfuritortus calidifontis</name>
    <dbReference type="NCBI Taxonomy" id="1914471"/>
    <lineage>
        <taxon>Bacteria</taxon>
        <taxon>Pseudomonadati</taxon>
        <taxon>Pseudomonadota</taxon>
        <taxon>Betaproteobacteria</taxon>
        <taxon>Nitrosomonadales</taxon>
        <taxon>Thiobacillaceae</taxon>
        <taxon>Sulfuritortus</taxon>
    </lineage>
</organism>
<sequence length="264" mass="29273">MARKKPHEEHENHERWLVSYADFITLLFAFFVVMYAISSLNEGKYRVMADSIVKAFREQEQTDQMIRMGSKYPQLLPGKGQPIGEGLPKRATEDPKKAAERERMKQIATNVMEAMAPLVRSGQVKVSQSSKGISLEINASVLFSSGDARLQPGSLQSLSAVAKELAKIDNPIQVEGHTDNIPIKSEFFPSNWELSSARAGSVVRLFVEQGVAPARLEAIGFADNKPLDTNVTPEGRARNRRVNVMILDATGSDAKEIHKIEVQN</sequence>
<evidence type="ECO:0000256" key="1">
    <source>
        <dbReference type="ARBA" id="ARBA00004162"/>
    </source>
</evidence>
<dbReference type="PROSITE" id="PS51123">
    <property type="entry name" value="OMPA_2"/>
    <property type="match status" value="1"/>
</dbReference>